<dbReference type="AlphaFoldDB" id="B5IDN0"/>
<dbReference type="SUPFAM" id="SSF103473">
    <property type="entry name" value="MFS general substrate transporter"/>
    <property type="match status" value="1"/>
</dbReference>
<dbReference type="InterPro" id="IPR011701">
    <property type="entry name" value="MFS"/>
</dbReference>
<evidence type="ECO:0000259" key="5">
    <source>
        <dbReference type="PROSITE" id="PS50850"/>
    </source>
</evidence>
<dbReference type="InterPro" id="IPR036259">
    <property type="entry name" value="MFS_trans_sf"/>
</dbReference>
<dbReference type="Pfam" id="PF07690">
    <property type="entry name" value="MFS_1"/>
    <property type="match status" value="2"/>
</dbReference>
<keyword evidence="7" id="KW-1185">Reference proteome</keyword>
<dbReference type="Proteomes" id="UP000001400">
    <property type="component" value="Chromosome"/>
</dbReference>
<dbReference type="InterPro" id="IPR020846">
    <property type="entry name" value="MFS_dom"/>
</dbReference>
<dbReference type="GO" id="GO:0022857">
    <property type="term" value="F:transmembrane transporter activity"/>
    <property type="evidence" value="ECO:0007669"/>
    <property type="project" value="InterPro"/>
</dbReference>
<evidence type="ECO:0000256" key="3">
    <source>
        <dbReference type="ARBA" id="ARBA00022989"/>
    </source>
</evidence>
<dbReference type="PROSITE" id="PS50850">
    <property type="entry name" value="MFS"/>
    <property type="match status" value="1"/>
</dbReference>
<dbReference type="InterPro" id="IPR001958">
    <property type="entry name" value="Tet-R_TetA/multi-R_MdtG-like"/>
</dbReference>
<dbReference type="KEGG" id="abi:Aboo_0291"/>
<keyword evidence="3" id="KW-1133">Transmembrane helix</keyword>
<dbReference type="GO" id="GO:0016020">
    <property type="term" value="C:membrane"/>
    <property type="evidence" value="ECO:0007669"/>
    <property type="project" value="UniProtKB-SubCell"/>
</dbReference>
<keyword evidence="2" id="KW-0812">Transmembrane</keyword>
<evidence type="ECO:0000256" key="2">
    <source>
        <dbReference type="ARBA" id="ARBA00022692"/>
    </source>
</evidence>
<feature type="domain" description="Major facilitator superfamily (MFS) profile" evidence="5">
    <location>
        <begin position="20"/>
        <end position="407"/>
    </location>
</feature>
<dbReference type="OrthoDB" id="117970at2157"/>
<dbReference type="STRING" id="439481.Aboo_0291"/>
<dbReference type="CDD" id="cd17325">
    <property type="entry name" value="MFS_MdtG_SLC18_like"/>
    <property type="match status" value="1"/>
</dbReference>
<dbReference type="Gene3D" id="1.20.1250.20">
    <property type="entry name" value="MFS general substrate transporter like domains"/>
    <property type="match status" value="2"/>
</dbReference>
<proteinExistence type="predicted"/>
<dbReference type="GeneID" id="8827233"/>
<evidence type="ECO:0000256" key="1">
    <source>
        <dbReference type="ARBA" id="ARBA00004141"/>
    </source>
</evidence>
<comment type="subcellular location">
    <subcellularLocation>
        <location evidence="1">Membrane</location>
        <topology evidence="1">Multi-pass membrane protein</topology>
    </subcellularLocation>
</comment>
<dbReference type="eggNOG" id="arCOG00130">
    <property type="taxonomic scope" value="Archaea"/>
</dbReference>
<dbReference type="PANTHER" id="PTHR23518:SF2">
    <property type="entry name" value="MAJOR FACILITATOR SUPERFAMILY TRANSPORTER"/>
    <property type="match status" value="1"/>
</dbReference>
<dbReference type="PRINTS" id="PR01035">
    <property type="entry name" value="TCRTETA"/>
</dbReference>
<dbReference type="RefSeq" id="WP_008084412.1">
    <property type="nucleotide sequence ID" value="NC_013926.1"/>
</dbReference>
<protein>
    <submittedName>
        <fullName evidence="6">Major facilitator superfamily MFS_1</fullName>
    </submittedName>
</protein>
<evidence type="ECO:0000313" key="6">
    <source>
        <dbReference type="EMBL" id="ADD08102.1"/>
    </source>
</evidence>
<evidence type="ECO:0000313" key="7">
    <source>
        <dbReference type="Proteomes" id="UP000001400"/>
    </source>
</evidence>
<sequence length="415" mass="46272">MSIFAPVKLNERLKETLNRKLVHISIAFLLINMGWGMAWPYLPNLVKLLGGGVIAVGMLSILFNITSSFGQFFWGRSSDKMGKRKIFALFGVFSSGFFFLLIGFASSVFLVLLLRTLQGFFISAQTPAISALVSEISKDVGKGFAVFNSFSNIGFMLGNFAGGFVTSVFPIHFVYYFSSIPIFSGLILLIFFKEEKKNPQDLRLLMRYDRPGRTVFKWKNVKAFVERNRNISLFSVSIFISMIGSGMVYTYLSLLIGARFGSSWVGTYFGVDGLASIPLIILFGYLADKYGSKPVLIYGLVGYMATFYLYYYSITIPMLILTAIVSGSKWGSYFNSANTYVSRMSTKKERATALGLMNSSMALGWVVGPLLGAYFIPMLGLAETMLVAIIPEIISLILVLFIKNDRYIRDGVYKK</sequence>
<gene>
    <name evidence="6" type="ordered locus">Aboo_0291</name>
</gene>
<organism evidence="6 7">
    <name type="scientific">Aciduliprofundum boonei (strain DSM 19572 / T469)</name>
    <dbReference type="NCBI Taxonomy" id="439481"/>
    <lineage>
        <taxon>Archaea</taxon>
        <taxon>Methanobacteriati</taxon>
        <taxon>Thermoplasmatota</taxon>
        <taxon>DHVE2 group</taxon>
        <taxon>Candidatus Aciduliprofundum</taxon>
    </lineage>
</organism>
<reference evidence="6" key="1">
    <citation type="submission" date="2010-02" db="EMBL/GenBank/DDBJ databases">
        <title>Complete sequence of Aciduliprofundum boonei T469.</title>
        <authorList>
            <consortium name="US DOE Joint Genome Institute"/>
            <person name="Lucas S."/>
            <person name="Copeland A."/>
            <person name="Lapidus A."/>
            <person name="Cheng J.-F."/>
            <person name="Bruce D."/>
            <person name="Goodwin L."/>
            <person name="Pitluck S."/>
            <person name="Saunders E."/>
            <person name="Detter J.C."/>
            <person name="Han C."/>
            <person name="Tapia R."/>
            <person name="Land M."/>
            <person name="Hauser L."/>
            <person name="Kyrpides N."/>
            <person name="Mikhailova N."/>
            <person name="Flores G."/>
            <person name="Reysenbach A.-L."/>
            <person name="Woyke T."/>
        </authorList>
    </citation>
    <scope>NUCLEOTIDE SEQUENCE</scope>
    <source>
        <strain evidence="6">T469</strain>
    </source>
</reference>
<name>B5IDN0_ACIB4</name>
<evidence type="ECO:0000256" key="4">
    <source>
        <dbReference type="ARBA" id="ARBA00023136"/>
    </source>
</evidence>
<dbReference type="EMBL" id="CP001941">
    <property type="protein sequence ID" value="ADD08102.1"/>
    <property type="molecule type" value="Genomic_DNA"/>
</dbReference>
<dbReference type="HOGENOM" id="CLU_668386_0_0_2"/>
<accession>B5IDN0</accession>
<keyword evidence="4" id="KW-0472">Membrane</keyword>
<dbReference type="PANTHER" id="PTHR23518">
    <property type="entry name" value="C-METHYLTRANSFERASE"/>
    <property type="match status" value="1"/>
</dbReference>